<dbReference type="InterPro" id="IPR017517">
    <property type="entry name" value="Maleyloyr_isom"/>
</dbReference>
<keyword evidence="3" id="KW-1185">Reference proteome</keyword>
<feature type="domain" description="Mycothiol-dependent maleylpyruvate isomerase metal-binding" evidence="1">
    <location>
        <begin position="15"/>
        <end position="135"/>
    </location>
</feature>
<proteinExistence type="predicted"/>
<reference evidence="2 3" key="1">
    <citation type="submission" date="2019-09" db="EMBL/GenBank/DDBJ databases">
        <title>Isolation and identification of active actinomycetes.</title>
        <authorList>
            <person name="Yu Z."/>
            <person name="Han C."/>
            <person name="Yu B."/>
        </authorList>
    </citation>
    <scope>NUCLEOTIDE SEQUENCE [LARGE SCALE GENOMIC DNA]</scope>
    <source>
        <strain evidence="2 3">NEAU-H2</strain>
    </source>
</reference>
<sequence>MSATSNVEGIELLTLSHDRLRAVAAGVPEGAWSAPTPCSEWTVAQVLNHARLDQQAYGAAVTGAGWPEADPFHPADALEADATAELDKVLTGVAGVYADLPADAEEVATPLGPLPPRVAAAAAAMDAAVHAWDIAVATGQASPLDDDLAGGVRLAADRLADHLRDAFGVFAPAREVPEGAGRAEALLAFLGRDPHWTAAGS</sequence>
<dbReference type="AlphaFoldDB" id="A0A7J5DNV5"/>
<name>A0A7J5DNV5_9ACTN</name>
<dbReference type="Gene3D" id="1.20.120.450">
    <property type="entry name" value="dinb family like domain"/>
    <property type="match status" value="1"/>
</dbReference>
<dbReference type="InterPro" id="IPR024344">
    <property type="entry name" value="MDMPI_metal-binding"/>
</dbReference>
<dbReference type="SUPFAM" id="SSF109854">
    <property type="entry name" value="DinB/YfiT-like putative metalloenzymes"/>
    <property type="match status" value="1"/>
</dbReference>
<comment type="caution">
    <text evidence="2">The sequence shown here is derived from an EMBL/GenBank/DDBJ whole genome shotgun (WGS) entry which is preliminary data.</text>
</comment>
<evidence type="ECO:0000313" key="2">
    <source>
        <dbReference type="EMBL" id="KAB1990458.1"/>
    </source>
</evidence>
<protein>
    <submittedName>
        <fullName evidence="2">TIGR03086 family protein</fullName>
    </submittedName>
</protein>
<dbReference type="NCBIfam" id="TIGR03086">
    <property type="entry name" value="TIGR03086 family metal-binding protein"/>
    <property type="match status" value="1"/>
</dbReference>
<dbReference type="Proteomes" id="UP000442990">
    <property type="component" value="Unassembled WGS sequence"/>
</dbReference>
<dbReference type="InterPro" id="IPR034660">
    <property type="entry name" value="DinB/YfiT-like"/>
</dbReference>
<dbReference type="NCBIfam" id="TIGR03083">
    <property type="entry name" value="maleylpyruvate isomerase family mycothiol-dependent enzyme"/>
    <property type="match status" value="1"/>
</dbReference>
<dbReference type="GO" id="GO:0046872">
    <property type="term" value="F:metal ion binding"/>
    <property type="evidence" value="ECO:0007669"/>
    <property type="project" value="InterPro"/>
</dbReference>
<evidence type="ECO:0000313" key="3">
    <source>
        <dbReference type="Proteomes" id="UP000442990"/>
    </source>
</evidence>
<organism evidence="2 3">
    <name type="scientific">Streptomyces triticiradicis</name>
    <dbReference type="NCBI Taxonomy" id="2651189"/>
    <lineage>
        <taxon>Bacteria</taxon>
        <taxon>Bacillati</taxon>
        <taxon>Actinomycetota</taxon>
        <taxon>Actinomycetes</taxon>
        <taxon>Kitasatosporales</taxon>
        <taxon>Streptomycetaceae</taxon>
        <taxon>Streptomyces</taxon>
    </lineage>
</organism>
<dbReference type="InterPro" id="IPR017520">
    <property type="entry name" value="CHP03086"/>
</dbReference>
<evidence type="ECO:0000259" key="1">
    <source>
        <dbReference type="Pfam" id="PF11716"/>
    </source>
</evidence>
<dbReference type="EMBL" id="WBKG01000001">
    <property type="protein sequence ID" value="KAB1990458.1"/>
    <property type="molecule type" value="Genomic_DNA"/>
</dbReference>
<gene>
    <name evidence="2" type="ORF">F8144_00455</name>
</gene>
<dbReference type="RefSeq" id="WP_151467013.1">
    <property type="nucleotide sequence ID" value="NZ_WBKG01000001.1"/>
</dbReference>
<dbReference type="Pfam" id="PF11716">
    <property type="entry name" value="MDMPI_N"/>
    <property type="match status" value="1"/>
</dbReference>
<accession>A0A7J5DNV5</accession>